<feature type="transmembrane region" description="Helical" evidence="2">
    <location>
        <begin position="74"/>
        <end position="92"/>
    </location>
</feature>
<evidence type="ECO:0000313" key="4">
    <source>
        <dbReference type="Proteomes" id="UP001165065"/>
    </source>
</evidence>
<feature type="transmembrane region" description="Helical" evidence="2">
    <location>
        <begin position="525"/>
        <end position="546"/>
    </location>
</feature>
<accession>A0A9W7LF76</accession>
<feature type="transmembrane region" description="Helical" evidence="2">
    <location>
        <begin position="558"/>
        <end position="577"/>
    </location>
</feature>
<feature type="transmembrane region" description="Helical" evidence="2">
    <location>
        <begin position="225"/>
        <end position="246"/>
    </location>
</feature>
<feature type="region of interest" description="Disordered" evidence="1">
    <location>
        <begin position="166"/>
        <end position="185"/>
    </location>
</feature>
<feature type="transmembrane region" description="Helical" evidence="2">
    <location>
        <begin position="497"/>
        <end position="518"/>
    </location>
</feature>
<reference evidence="4" key="1">
    <citation type="journal article" date="2023" name="Commun. Biol.">
        <title>Genome analysis of Parmales, the sister group of diatoms, reveals the evolutionary specialization of diatoms from phago-mixotrophs to photoautotrophs.</title>
        <authorList>
            <person name="Ban H."/>
            <person name="Sato S."/>
            <person name="Yoshikawa S."/>
            <person name="Yamada K."/>
            <person name="Nakamura Y."/>
            <person name="Ichinomiya M."/>
            <person name="Sato N."/>
            <person name="Blanc-Mathieu R."/>
            <person name="Endo H."/>
            <person name="Kuwata A."/>
            <person name="Ogata H."/>
        </authorList>
    </citation>
    <scope>NUCLEOTIDE SEQUENCE [LARGE SCALE GENOMIC DNA]</scope>
</reference>
<feature type="transmembrane region" description="Helical" evidence="2">
    <location>
        <begin position="199"/>
        <end position="219"/>
    </location>
</feature>
<dbReference type="OrthoDB" id="29773at2759"/>
<dbReference type="AlphaFoldDB" id="A0A9W7LF76"/>
<feature type="transmembrane region" description="Helical" evidence="2">
    <location>
        <begin position="460"/>
        <end position="477"/>
    </location>
</feature>
<dbReference type="GO" id="GO:0016020">
    <property type="term" value="C:membrane"/>
    <property type="evidence" value="ECO:0007669"/>
    <property type="project" value="TreeGrafter"/>
</dbReference>
<sequence length="595" mass="64097">MQSSASSSHSFLLNTLNNLYHFIKIRVSPFISPIITPILSINLLYLHATSYVVTGVLTAYFNQLISYEGLNKESTLILPFAAYLGMFGVILFPESFFSSSSASGGGVSLNVKGGEDEGEVEMLLKSNVTRSASMESNLQGGEEIEMGPQGASSPMNNRKDNSAYNPEVVIPVPPAPTNKSGGQPSSPTPAIFLKLGVRGILACMIFCDFAGMVLSMLGMQLCGSGLHTVVMSSIVCWAAVISYAALNKRIDGVESGSLLIIMLGLVMSATAQKGTGVVEIAKGLHGVEIEKGVPGIDHGVEGRGEGGLREDKVVGIVGGEHTRNIEEAVGKGEEGDRRMTPEEIRDKMEEGKKLIEEILNDEFVGEVKEGKEGTEGEGEEEGGEIIVEKEHVVVTIEHPDEISLHHPPSYHAGAEGVHRVYLGIIVTLMSSWLFASNYIFSEVIQQFKDAPSSRYLCEKIGLSCIIISTIYMTFHTVPNWDELVTKPVIEAGGSEEVIFMCLFAAIFLHALHMISYFYMVKNAGAVSVGVLKASQAIGIFVVSARAFCEKQESQCATFERGAACMVVCGGVVMYSLSKTRKRKGKGRLARSKANK</sequence>
<keyword evidence="4" id="KW-1185">Reference proteome</keyword>
<protein>
    <submittedName>
        <fullName evidence="3">Uncharacterized protein</fullName>
    </submittedName>
</protein>
<keyword evidence="2" id="KW-0812">Transmembrane</keyword>
<dbReference type="Proteomes" id="UP001165065">
    <property type="component" value="Unassembled WGS sequence"/>
</dbReference>
<feature type="transmembrane region" description="Helical" evidence="2">
    <location>
        <begin position="253"/>
        <end position="271"/>
    </location>
</feature>
<dbReference type="PANTHER" id="PTHR13146:SF1">
    <property type="entry name" value="SUGAR PHOSPHATE TRANSPORTER DOMAIN-CONTAINING PROTEIN"/>
    <property type="match status" value="1"/>
</dbReference>
<comment type="caution">
    <text evidence="3">The sequence shown here is derived from an EMBL/GenBank/DDBJ whole genome shotgun (WGS) entry which is preliminary data.</text>
</comment>
<dbReference type="EMBL" id="BRYA01000363">
    <property type="protein sequence ID" value="GMI47863.1"/>
    <property type="molecule type" value="Genomic_DNA"/>
</dbReference>
<feature type="region of interest" description="Disordered" evidence="1">
    <location>
        <begin position="135"/>
        <end position="158"/>
    </location>
</feature>
<evidence type="ECO:0000313" key="3">
    <source>
        <dbReference type="EMBL" id="GMI47863.1"/>
    </source>
</evidence>
<feature type="transmembrane region" description="Helical" evidence="2">
    <location>
        <begin position="43"/>
        <end position="62"/>
    </location>
</feature>
<evidence type="ECO:0000256" key="2">
    <source>
        <dbReference type="SAM" id="Phobius"/>
    </source>
</evidence>
<name>A0A9W7LF76_9STRA</name>
<dbReference type="PANTHER" id="PTHR13146">
    <property type="match status" value="1"/>
</dbReference>
<gene>
    <name evidence="3" type="ORF">TrCOL_g5345</name>
</gene>
<dbReference type="InterPro" id="IPR037185">
    <property type="entry name" value="EmrE-like"/>
</dbReference>
<evidence type="ECO:0000256" key="1">
    <source>
        <dbReference type="SAM" id="MobiDB-lite"/>
    </source>
</evidence>
<keyword evidence="2" id="KW-0472">Membrane</keyword>
<keyword evidence="2" id="KW-1133">Transmembrane helix</keyword>
<dbReference type="SUPFAM" id="SSF103481">
    <property type="entry name" value="Multidrug resistance efflux transporter EmrE"/>
    <property type="match status" value="1"/>
</dbReference>
<organism evidence="3 4">
    <name type="scientific">Triparma columacea</name>
    <dbReference type="NCBI Taxonomy" id="722753"/>
    <lineage>
        <taxon>Eukaryota</taxon>
        <taxon>Sar</taxon>
        <taxon>Stramenopiles</taxon>
        <taxon>Ochrophyta</taxon>
        <taxon>Bolidophyceae</taxon>
        <taxon>Parmales</taxon>
        <taxon>Triparmaceae</taxon>
        <taxon>Triparma</taxon>
    </lineage>
</organism>
<feature type="transmembrane region" description="Helical" evidence="2">
    <location>
        <begin position="420"/>
        <end position="440"/>
    </location>
</feature>
<proteinExistence type="predicted"/>